<dbReference type="OrthoDB" id="34459at2"/>
<protein>
    <recommendedName>
        <fullName evidence="3">Biopolymer transporter Tol</fullName>
    </recommendedName>
</protein>
<proteinExistence type="predicted"/>
<dbReference type="EMBL" id="NFZT01000007">
    <property type="protein sequence ID" value="OWV31809.1"/>
    <property type="molecule type" value="Genomic_DNA"/>
</dbReference>
<accession>A0A219B1W9</accession>
<comment type="caution">
    <text evidence="1">The sequence shown here is derived from an EMBL/GenBank/DDBJ whole genome shotgun (WGS) entry which is preliminary data.</text>
</comment>
<evidence type="ECO:0008006" key="3">
    <source>
        <dbReference type="Google" id="ProtNLM"/>
    </source>
</evidence>
<evidence type="ECO:0000313" key="1">
    <source>
        <dbReference type="EMBL" id="OWV31809.1"/>
    </source>
</evidence>
<dbReference type="AlphaFoldDB" id="A0A219B1W9"/>
<dbReference type="Proteomes" id="UP000198462">
    <property type="component" value="Unassembled WGS sequence"/>
</dbReference>
<organism evidence="1 2">
    <name type="scientific">Pacificimonas flava</name>
    <dbReference type="NCBI Taxonomy" id="1234595"/>
    <lineage>
        <taxon>Bacteria</taxon>
        <taxon>Pseudomonadati</taxon>
        <taxon>Pseudomonadota</taxon>
        <taxon>Alphaproteobacteria</taxon>
        <taxon>Sphingomonadales</taxon>
        <taxon>Sphingosinicellaceae</taxon>
        <taxon>Pacificimonas</taxon>
    </lineage>
</organism>
<keyword evidence="2" id="KW-1185">Reference proteome</keyword>
<evidence type="ECO:0000313" key="2">
    <source>
        <dbReference type="Proteomes" id="UP000198462"/>
    </source>
</evidence>
<reference evidence="2" key="1">
    <citation type="submission" date="2017-05" db="EMBL/GenBank/DDBJ databases">
        <authorList>
            <person name="Lin X."/>
        </authorList>
    </citation>
    <scope>NUCLEOTIDE SEQUENCE [LARGE SCALE GENOMIC DNA]</scope>
    <source>
        <strain evidence="2">JLT2012</strain>
    </source>
</reference>
<gene>
    <name evidence="1" type="ORF">B5C34_14970</name>
</gene>
<sequence length="109" mass="12333">MAADPQRTPDGRYIIVDGRLWRAANPDLSRDDHSRLVSELMSARRAVGSATRSGDETAEREARGRVHAAKVALGERGPVWWADGARDETRTLVRNSSYARWWETRRGEE</sequence>
<name>A0A219B1W9_9SPHN</name>
<dbReference type="RefSeq" id="WP_088713605.1">
    <property type="nucleotide sequence ID" value="NZ_NFZT01000007.1"/>
</dbReference>